<feature type="domain" description="TRPM SLOG" evidence="2">
    <location>
        <begin position="102"/>
        <end position="188"/>
    </location>
</feature>
<keyword evidence="4" id="KW-1185">Reference proteome</keyword>
<organism evidence="3 4">
    <name type="scientific">Stegodyphus mimosarum</name>
    <name type="common">African social velvet spider</name>
    <dbReference type="NCBI Taxonomy" id="407821"/>
    <lineage>
        <taxon>Eukaryota</taxon>
        <taxon>Metazoa</taxon>
        <taxon>Ecdysozoa</taxon>
        <taxon>Arthropoda</taxon>
        <taxon>Chelicerata</taxon>
        <taxon>Arachnida</taxon>
        <taxon>Araneae</taxon>
        <taxon>Araneomorphae</taxon>
        <taxon>Entelegynae</taxon>
        <taxon>Eresoidea</taxon>
        <taxon>Eresidae</taxon>
        <taxon>Stegodyphus</taxon>
    </lineage>
</organism>
<dbReference type="AlphaFoldDB" id="A0A087TW25"/>
<dbReference type="OrthoDB" id="301415at2759"/>
<dbReference type="InterPro" id="IPR050927">
    <property type="entry name" value="TRPM"/>
</dbReference>
<dbReference type="GO" id="GO:0005261">
    <property type="term" value="F:monoatomic cation channel activity"/>
    <property type="evidence" value="ECO:0007669"/>
    <property type="project" value="TreeGrafter"/>
</dbReference>
<dbReference type="Proteomes" id="UP000054359">
    <property type="component" value="Unassembled WGS sequence"/>
</dbReference>
<dbReference type="GO" id="GO:0030001">
    <property type="term" value="P:metal ion transport"/>
    <property type="evidence" value="ECO:0007669"/>
    <property type="project" value="TreeGrafter"/>
</dbReference>
<keyword evidence="3" id="KW-0675">Receptor</keyword>
<dbReference type="Pfam" id="PF18139">
    <property type="entry name" value="LSDAT_euk"/>
    <property type="match status" value="1"/>
</dbReference>
<reference evidence="3 4" key="1">
    <citation type="submission" date="2013-11" db="EMBL/GenBank/DDBJ databases">
        <title>Genome sequencing of Stegodyphus mimosarum.</title>
        <authorList>
            <person name="Bechsgaard J."/>
        </authorList>
    </citation>
    <scope>NUCLEOTIDE SEQUENCE [LARGE SCALE GENOMIC DNA]</scope>
</reference>
<dbReference type="EMBL" id="KK117015">
    <property type="protein sequence ID" value="KFM69314.1"/>
    <property type="molecule type" value="Genomic_DNA"/>
</dbReference>
<dbReference type="STRING" id="407821.A0A087TW25"/>
<evidence type="ECO:0000256" key="1">
    <source>
        <dbReference type="SAM" id="MobiDB-lite"/>
    </source>
</evidence>
<dbReference type="GO" id="GO:0005886">
    <property type="term" value="C:plasma membrane"/>
    <property type="evidence" value="ECO:0007669"/>
    <property type="project" value="TreeGrafter"/>
</dbReference>
<feature type="region of interest" description="Disordered" evidence="1">
    <location>
        <begin position="1"/>
        <end position="38"/>
    </location>
</feature>
<dbReference type="PANTHER" id="PTHR13800:SF1">
    <property type="entry name" value="TRANSIENT RECEPTOR POTENTIAL CATION CHANNEL TRPM"/>
    <property type="match status" value="1"/>
</dbReference>
<dbReference type="InterPro" id="IPR041491">
    <property type="entry name" value="TRPM_SLOG"/>
</dbReference>
<evidence type="ECO:0000313" key="3">
    <source>
        <dbReference type="EMBL" id="KFM69314.1"/>
    </source>
</evidence>
<evidence type="ECO:0000259" key="2">
    <source>
        <dbReference type="Pfam" id="PF18139"/>
    </source>
</evidence>
<feature type="non-terminal residue" evidence="3">
    <location>
        <position position="232"/>
    </location>
</feature>
<name>A0A087TW25_STEMI</name>
<gene>
    <name evidence="3" type="ORF">X975_26683</name>
</gene>
<evidence type="ECO:0000313" key="4">
    <source>
        <dbReference type="Proteomes" id="UP000054359"/>
    </source>
</evidence>
<dbReference type="PANTHER" id="PTHR13800">
    <property type="entry name" value="TRANSIENT RECEPTOR POTENTIAL CATION CHANNEL, SUBFAMILY M, MEMBER 6"/>
    <property type="match status" value="1"/>
</dbReference>
<proteinExistence type="predicted"/>
<feature type="compositionally biased region" description="Acidic residues" evidence="1">
    <location>
        <begin position="15"/>
        <end position="36"/>
    </location>
</feature>
<sequence length="232" mass="25820">MFCNKVSPCVKGQADEDDDEVLPNQVDSEETEDGTPLDDIASAAAAAGDATADLSDEKPPVKRQQSFAVSETFGDDVTRRFFATEGVLCFWKNFCYEDHGRPFLRASHDANMEYVASVLHREWKIKSPRIVLVVVSNVAPLHMWKNKRQLEHFQAGLIKAANTTEMWIFTQGTNIGITKIIGDAVHNELLRRQALLCHKHPNQSGPALPPLTLVGVTREDMVVYGDMLDGRV</sequence>
<accession>A0A087TW25</accession>
<protein>
    <submittedName>
        <fullName evidence="3">Transient receptor hypothetical cation channel subfamily M member 6</fullName>
    </submittedName>
</protein>